<reference evidence="3" key="2">
    <citation type="submission" date="2012-12" db="EMBL/GenBank/DDBJ databases">
        <authorList>
            <person name="Gao Y.W."/>
            <person name="Fan S.T."/>
            <person name="Sun H.T."/>
            <person name="Wang Z."/>
            <person name="Gao X.L."/>
            <person name="Li Y.G."/>
            <person name="Wang T.C."/>
            <person name="Zhang K."/>
            <person name="Xu W.W."/>
            <person name="Yu Z.J."/>
            <person name="Xia X.Z."/>
        </authorList>
    </citation>
    <scope>NUCLEOTIDE SEQUENCE</scope>
    <source>
        <strain evidence="3">FR3</strain>
    </source>
</reference>
<reference evidence="3" key="1">
    <citation type="journal article" date="2007" name="Science">
        <title>Draft genome of the filarial nematode parasite Brugia malayi.</title>
        <authorList>
            <person name="Ghedin E."/>
            <person name="Wang S."/>
            <person name="Spiro D."/>
            <person name="Caler E."/>
            <person name="Zhao Q."/>
            <person name="Crabtree J."/>
            <person name="Allen J.E."/>
            <person name="Delcher A.L."/>
            <person name="Guiliano D.B."/>
            <person name="Miranda-Saavedra D."/>
            <person name="Angiuoli S.V."/>
            <person name="Creasy T."/>
            <person name="Amedeo P."/>
            <person name="Haas B."/>
            <person name="El-Sayed N.M."/>
            <person name="Wortman J.R."/>
            <person name="Feldblyum T."/>
            <person name="Tallon L."/>
            <person name="Schatz M."/>
            <person name="Shumway M."/>
            <person name="Koo H."/>
            <person name="Salzberg S.L."/>
            <person name="Schobel S."/>
            <person name="Pertea M."/>
            <person name="Pop M."/>
            <person name="White O."/>
            <person name="Barton G.J."/>
            <person name="Carlow C.K."/>
            <person name="Crawford M.J."/>
            <person name="Daub J."/>
            <person name="Dimmic M.W."/>
            <person name="Estes C.F."/>
            <person name="Foster J.M."/>
            <person name="Ganatra M."/>
            <person name="Gregory W.F."/>
            <person name="Johnson N.M."/>
            <person name="Jin J."/>
            <person name="Komuniecki R."/>
            <person name="Korf I."/>
            <person name="Kumar S."/>
            <person name="Laney S."/>
            <person name="Li B.W."/>
            <person name="Li W."/>
            <person name="Lindblom T.H."/>
            <person name="Lustigman S."/>
            <person name="Ma D."/>
            <person name="Maina C.V."/>
            <person name="Martin D.M."/>
            <person name="McCarter J.P."/>
            <person name="McReynolds L."/>
            <person name="Mitreva M."/>
            <person name="Nutman T.B."/>
            <person name="Parkinson J."/>
            <person name="Peregrin-Alvarez J.M."/>
            <person name="Poole C."/>
            <person name="Ren Q."/>
            <person name="Saunders L."/>
            <person name="Sluder A.E."/>
            <person name="Smith K."/>
            <person name="Stanke M."/>
            <person name="Unnasch T.R."/>
            <person name="Ware J."/>
            <person name="Wei A.D."/>
            <person name="Weil G."/>
            <person name="Williams D.J."/>
            <person name="Zhang Y."/>
            <person name="Williams S.A."/>
            <person name="Fraser-Liggett C."/>
            <person name="Slatko B."/>
            <person name="Blaxter M.L."/>
            <person name="Scott A.L."/>
        </authorList>
    </citation>
    <scope>NUCLEOTIDE SEQUENCE</scope>
    <source>
        <strain evidence="3">FR3</strain>
    </source>
</reference>
<name>A0A0J9XWA5_BRUMA</name>
<organism evidence="3">
    <name type="scientific">Brugia malayi</name>
    <name type="common">Filarial nematode worm</name>
    <dbReference type="NCBI Taxonomy" id="6279"/>
    <lineage>
        <taxon>Eukaryota</taxon>
        <taxon>Metazoa</taxon>
        <taxon>Ecdysozoa</taxon>
        <taxon>Nematoda</taxon>
        <taxon>Chromadorea</taxon>
        <taxon>Rhabditida</taxon>
        <taxon>Spirurina</taxon>
        <taxon>Spiruromorpha</taxon>
        <taxon>Filarioidea</taxon>
        <taxon>Onchocercidae</taxon>
        <taxon>Brugia</taxon>
    </lineage>
</organism>
<evidence type="ECO:0000256" key="2">
    <source>
        <dbReference type="SAM" id="Phobius"/>
    </source>
</evidence>
<feature type="compositionally biased region" description="Basic and acidic residues" evidence="1">
    <location>
        <begin position="66"/>
        <end position="78"/>
    </location>
</feature>
<keyword evidence="2" id="KW-0812">Transmembrane</keyword>
<evidence type="ECO:0000313" key="3">
    <source>
        <dbReference type="EMBL" id="CDP96618.1"/>
    </source>
</evidence>
<feature type="region of interest" description="Disordered" evidence="1">
    <location>
        <begin position="51"/>
        <end position="103"/>
    </location>
</feature>
<feature type="transmembrane region" description="Helical" evidence="2">
    <location>
        <begin position="21"/>
        <end position="38"/>
    </location>
</feature>
<evidence type="ECO:0000256" key="1">
    <source>
        <dbReference type="SAM" id="MobiDB-lite"/>
    </source>
</evidence>
<proteinExistence type="predicted"/>
<dbReference type="AlphaFoldDB" id="A0A0J9XWA5"/>
<dbReference type="WormBase" id="Bm10033">
    <property type="protein sequence ID" value="BM42922"/>
    <property type="gene ID" value="WBGene00230294"/>
</dbReference>
<accession>A0A0J9XWA5</accession>
<keyword evidence="2" id="KW-0472">Membrane</keyword>
<protein>
    <submittedName>
        <fullName evidence="3">Bm10033</fullName>
    </submittedName>
</protein>
<sequence length="103" mass="11999">MEGKDIELPFGWDRMKCCWRCFTLFDVMVMLILWYWYIVMDPFDWQIDQQASSRKERTPATPSLEGIDRSQKCERRDAWGTGDDGWALGRRMQTGAGLGIRGG</sequence>
<dbReference type="EMBL" id="LN856959">
    <property type="protein sequence ID" value="CDP96618.1"/>
    <property type="molecule type" value="Genomic_DNA"/>
</dbReference>
<gene>
    <name evidence="3 4" type="ORF">Bm10033</name>
    <name evidence="3" type="ORF">BM_Bm10033</name>
</gene>
<evidence type="ECO:0000313" key="4">
    <source>
        <dbReference type="WormBase" id="Bm10033"/>
    </source>
</evidence>
<keyword evidence="2" id="KW-1133">Transmembrane helix</keyword>